<feature type="transmembrane region" description="Helical" evidence="2">
    <location>
        <begin position="58"/>
        <end position="78"/>
    </location>
</feature>
<proteinExistence type="predicted"/>
<feature type="compositionally biased region" description="Basic residues" evidence="1">
    <location>
        <begin position="91"/>
        <end position="102"/>
    </location>
</feature>
<dbReference type="Proteomes" id="UP001223978">
    <property type="component" value="Unassembled WGS sequence"/>
</dbReference>
<evidence type="ECO:0000256" key="2">
    <source>
        <dbReference type="SAM" id="Phobius"/>
    </source>
</evidence>
<accession>A0ABT6S9L0</accession>
<keyword evidence="2" id="KW-0812">Transmembrane</keyword>
<name>A0ABT6S9L0_9ACTN</name>
<evidence type="ECO:0000313" key="4">
    <source>
        <dbReference type="Proteomes" id="UP001223978"/>
    </source>
</evidence>
<keyword evidence="4" id="KW-1185">Reference proteome</keyword>
<dbReference type="EMBL" id="JASCIQ010000011">
    <property type="protein sequence ID" value="MDI3404604.1"/>
    <property type="molecule type" value="Genomic_DNA"/>
</dbReference>
<dbReference type="RefSeq" id="WP_282542553.1">
    <property type="nucleotide sequence ID" value="NZ_JASCIQ010000011.1"/>
</dbReference>
<sequence>MRALRTPSPLRSVFGPPRRVRPRLAQPSVLGLLGALGLVAVIRVDSSAEPATARIALVAWASAGTGVLVAAILAHCFTRRNARAAADRAQRPSRRSGARARAQRGTIL</sequence>
<gene>
    <name evidence="3" type="ORF">QIS96_12340</name>
</gene>
<keyword evidence="2" id="KW-1133">Transmembrane helix</keyword>
<reference evidence="3 4" key="1">
    <citation type="submission" date="2023-05" db="EMBL/GenBank/DDBJ databases">
        <title>Draft genome sequence of Streptomyces sp. B-S-A6 isolated from a cave soil in Thailand.</title>
        <authorList>
            <person name="Chamroensaksri N."/>
            <person name="Muangham S."/>
        </authorList>
    </citation>
    <scope>NUCLEOTIDE SEQUENCE [LARGE SCALE GENOMIC DNA]</scope>
    <source>
        <strain evidence="3 4">B-S-A6</strain>
    </source>
</reference>
<comment type="caution">
    <text evidence="3">The sequence shown here is derived from an EMBL/GenBank/DDBJ whole genome shotgun (WGS) entry which is preliminary data.</text>
</comment>
<protein>
    <submittedName>
        <fullName evidence="3">Uncharacterized protein</fullName>
    </submittedName>
</protein>
<evidence type="ECO:0000313" key="3">
    <source>
        <dbReference type="EMBL" id="MDI3404604.1"/>
    </source>
</evidence>
<evidence type="ECO:0000256" key="1">
    <source>
        <dbReference type="SAM" id="MobiDB-lite"/>
    </source>
</evidence>
<feature type="region of interest" description="Disordered" evidence="1">
    <location>
        <begin position="84"/>
        <end position="108"/>
    </location>
</feature>
<organism evidence="3 4">
    <name type="scientific">Streptomyces cavernicola</name>
    <dbReference type="NCBI Taxonomy" id="3043613"/>
    <lineage>
        <taxon>Bacteria</taxon>
        <taxon>Bacillati</taxon>
        <taxon>Actinomycetota</taxon>
        <taxon>Actinomycetes</taxon>
        <taxon>Kitasatosporales</taxon>
        <taxon>Streptomycetaceae</taxon>
        <taxon>Streptomyces</taxon>
    </lineage>
</organism>
<keyword evidence="2" id="KW-0472">Membrane</keyword>